<dbReference type="GO" id="GO:0044205">
    <property type="term" value="P:'de novo' UMP biosynthetic process"/>
    <property type="evidence" value="ECO:0007669"/>
    <property type="project" value="UniProtKB-UniRule"/>
</dbReference>
<evidence type="ECO:0000313" key="7">
    <source>
        <dbReference type="EMBL" id="SHE84452.1"/>
    </source>
</evidence>
<dbReference type="HAMAP" id="MF_00220_B">
    <property type="entry name" value="PyrC_classI_B"/>
    <property type="match status" value="1"/>
</dbReference>
<dbReference type="SUPFAM" id="SSF51556">
    <property type="entry name" value="Metallo-dependent hydrolases"/>
    <property type="match status" value="1"/>
</dbReference>
<dbReference type="GO" id="GO:0004038">
    <property type="term" value="F:allantoinase activity"/>
    <property type="evidence" value="ECO:0007669"/>
    <property type="project" value="TreeGrafter"/>
</dbReference>
<dbReference type="OrthoDB" id="9765462at2"/>
<dbReference type="KEGG" id="cpro:CPRO_22010"/>
<dbReference type="InterPro" id="IPR013108">
    <property type="entry name" value="Amidohydro_3"/>
</dbReference>
<comment type="cofactor">
    <cofactor evidence="3">
        <name>Zn(2+)</name>
        <dbReference type="ChEBI" id="CHEBI:29105"/>
    </cofactor>
    <text evidence="3">Binds 2 Zn(2+) ions per subunit.</text>
</comment>
<dbReference type="EC" id="3.5.2.3" evidence="3"/>
<dbReference type="InterPro" id="IPR050138">
    <property type="entry name" value="DHOase/Allantoinase_Hydrolase"/>
</dbReference>
<keyword evidence="1 3" id="KW-0862">Zinc</keyword>
<comment type="similarity">
    <text evidence="3">Belongs to the metallo-dependent hydrolases superfamily. DHOase family. Class I DHOase subfamily.</text>
</comment>
<dbReference type="PANTHER" id="PTHR43668:SF2">
    <property type="entry name" value="ALLANTOINASE"/>
    <property type="match status" value="1"/>
</dbReference>
<feature type="binding site" evidence="3">
    <location>
        <position position="232"/>
    </location>
    <ligand>
        <name>Zn(2+)</name>
        <dbReference type="ChEBI" id="CHEBI:29105"/>
        <label>2</label>
    </ligand>
</feature>
<feature type="binding site" evidence="3">
    <location>
        <position position="179"/>
    </location>
    <ligand>
        <name>Zn(2+)</name>
        <dbReference type="ChEBI" id="CHEBI:29105"/>
        <label>2</label>
    </ligand>
</feature>
<reference evidence="6 8" key="1">
    <citation type="journal article" date="2016" name="Genome Announc.">
        <title>Complete Genome Sequence of the Amino Acid-Fermenting Clostridium propionicum X2 (DSM 1682).</title>
        <authorList>
            <person name="Poehlein A."/>
            <person name="Schlien K."/>
            <person name="Chowdhury N.P."/>
            <person name="Gottschalk G."/>
            <person name="Buckel W."/>
            <person name="Daniel R."/>
        </authorList>
    </citation>
    <scope>NUCLEOTIDE SEQUENCE [LARGE SCALE GENOMIC DNA]</scope>
    <source>
        <strain evidence="6 8">X2</strain>
    </source>
</reference>
<dbReference type="GO" id="GO:0005737">
    <property type="term" value="C:cytoplasm"/>
    <property type="evidence" value="ECO:0007669"/>
    <property type="project" value="TreeGrafter"/>
</dbReference>
<protein>
    <recommendedName>
        <fullName evidence="3">Dihydroorotase</fullName>
        <shortName evidence="3">DHOase</shortName>
        <ecNumber evidence="3">3.5.2.3</ecNumber>
    </recommendedName>
</protein>
<keyword evidence="8" id="KW-1185">Reference proteome</keyword>
<evidence type="ECO:0000313" key="6">
    <source>
        <dbReference type="EMBL" id="AMJ41781.1"/>
    </source>
</evidence>
<evidence type="ECO:0000313" key="8">
    <source>
        <dbReference type="Proteomes" id="UP000068026"/>
    </source>
</evidence>
<evidence type="ECO:0000313" key="9">
    <source>
        <dbReference type="Proteomes" id="UP000184204"/>
    </source>
</evidence>
<sequence>MKTLLKNCHVVSPEFQEKELYDIYVVDGIIEEIGKNIAKADAKIMDLGGNTVLPGLIDMHCNICDPGFEYLENIETVSRSAARGGFTTITCEPNTNPVIDNKTVVEYIVSKSKSQALVNIHPYGSMSIGCKGREMAEIGEMYNAGIVGVSDGDQFTDEASFLRNVMLYVKMFDMPVITHCEDRGLSGIGVMNEGFTASYLGLAGMPREAEEVVVARNIILAENTGARLHIAHVSTKGSVQLIREAKKRGAKVTGETCPHYFLLTEEGVDNYNTLAKVNPPLRTIEDVEAIQRGLADGTIDVIASGHSPSNEGDKNKVFTSAVYGISSLETAFSLSYTGLVKTGLISLADLVHMMSTKPAEILKLENKGRIAEGMDADFIVVDLRQGYRIDPKHFASKAKFSPFADWEVQGRVIYTMVGGRLIM</sequence>
<dbReference type="Pfam" id="PF07969">
    <property type="entry name" value="Amidohydro_3"/>
    <property type="match status" value="1"/>
</dbReference>
<dbReference type="Gene3D" id="3.20.20.140">
    <property type="entry name" value="Metal-dependent hydrolases"/>
    <property type="match status" value="1"/>
</dbReference>
<reference evidence="8" key="2">
    <citation type="submission" date="2016-01" db="EMBL/GenBank/DDBJ databases">
        <authorList>
            <person name="Poehlein A."/>
            <person name="Schlien K."/>
            <person name="Gottschalk G."/>
            <person name="Buckel W."/>
            <person name="Daniel R."/>
        </authorList>
    </citation>
    <scope>NUCLEOTIDE SEQUENCE [LARGE SCALE GENOMIC DNA]</scope>
    <source>
        <strain evidence="8">X2</strain>
    </source>
</reference>
<evidence type="ECO:0000259" key="5">
    <source>
        <dbReference type="Pfam" id="PF12890"/>
    </source>
</evidence>
<feature type="domain" description="Dihydroorotase catalytic" evidence="5">
    <location>
        <begin position="50"/>
        <end position="237"/>
    </location>
</feature>
<dbReference type="InterPro" id="IPR032466">
    <property type="entry name" value="Metal_Hydrolase"/>
</dbReference>
<reference evidence="7" key="4">
    <citation type="submission" date="2016-11" db="EMBL/GenBank/DDBJ databases">
        <authorList>
            <person name="Varghese N."/>
            <person name="Submissions S."/>
        </authorList>
    </citation>
    <scope>NUCLEOTIDE SEQUENCE</scope>
    <source>
        <strain evidence="7">DSM 1682</strain>
    </source>
</reference>
<comment type="catalytic activity">
    <reaction evidence="3">
        <text>(S)-dihydroorotate + H2O = N-carbamoyl-L-aspartate + H(+)</text>
        <dbReference type="Rhea" id="RHEA:24296"/>
        <dbReference type="ChEBI" id="CHEBI:15377"/>
        <dbReference type="ChEBI" id="CHEBI:15378"/>
        <dbReference type="ChEBI" id="CHEBI:30864"/>
        <dbReference type="ChEBI" id="CHEBI:32814"/>
        <dbReference type="EC" id="3.5.2.3"/>
    </reaction>
</comment>
<dbReference type="Proteomes" id="UP000068026">
    <property type="component" value="Chromosome"/>
</dbReference>
<dbReference type="PANTHER" id="PTHR43668">
    <property type="entry name" value="ALLANTOINASE"/>
    <property type="match status" value="1"/>
</dbReference>
<dbReference type="NCBIfam" id="TIGR00857">
    <property type="entry name" value="pyrC_multi"/>
    <property type="match status" value="1"/>
</dbReference>
<dbReference type="Gene3D" id="2.30.40.10">
    <property type="entry name" value="Urease, subunit C, domain 1"/>
    <property type="match status" value="1"/>
</dbReference>
<dbReference type="GO" id="GO:0006145">
    <property type="term" value="P:purine nucleobase catabolic process"/>
    <property type="evidence" value="ECO:0007669"/>
    <property type="project" value="TreeGrafter"/>
</dbReference>
<feature type="domain" description="Amidohydrolase 3" evidence="4">
    <location>
        <begin position="342"/>
        <end position="422"/>
    </location>
</feature>
<organism evidence="7 9">
    <name type="scientific">Anaerotignum propionicum DSM 1682</name>
    <dbReference type="NCBI Taxonomy" id="991789"/>
    <lineage>
        <taxon>Bacteria</taxon>
        <taxon>Bacillati</taxon>
        <taxon>Bacillota</taxon>
        <taxon>Clostridia</taxon>
        <taxon>Lachnospirales</taxon>
        <taxon>Anaerotignaceae</taxon>
        <taxon>Anaerotignum</taxon>
    </lineage>
</organism>
<dbReference type="EMBL" id="CP014223">
    <property type="protein sequence ID" value="AMJ41781.1"/>
    <property type="molecule type" value="Genomic_DNA"/>
</dbReference>
<name>A0A110A7A1_ANAPI</name>
<evidence type="ECO:0000256" key="3">
    <source>
        <dbReference type="HAMAP-Rule" id="MF_00220"/>
    </source>
</evidence>
<dbReference type="GO" id="GO:0004151">
    <property type="term" value="F:dihydroorotase activity"/>
    <property type="evidence" value="ECO:0007669"/>
    <property type="project" value="UniProtKB-UniRule"/>
</dbReference>
<keyword evidence="3 6" id="KW-0378">Hydrolase</keyword>
<feature type="binding site" evidence="3">
    <location>
        <position position="60"/>
    </location>
    <ligand>
        <name>Zn(2+)</name>
        <dbReference type="ChEBI" id="CHEBI:29105"/>
        <label>1</label>
    </ligand>
</feature>
<dbReference type="AlphaFoldDB" id="A0A110A7A1"/>
<dbReference type="EMBL" id="FQUA01000008">
    <property type="protein sequence ID" value="SHE84452.1"/>
    <property type="molecule type" value="Genomic_DNA"/>
</dbReference>
<evidence type="ECO:0000256" key="2">
    <source>
        <dbReference type="ARBA" id="ARBA00022975"/>
    </source>
</evidence>
<proteinExistence type="inferred from homology"/>
<comment type="function">
    <text evidence="3">Catalyzes the reversible cyclization of carbamoyl aspartate to dihydroorotate.</text>
</comment>
<evidence type="ECO:0000259" key="4">
    <source>
        <dbReference type="Pfam" id="PF07969"/>
    </source>
</evidence>
<dbReference type="RefSeq" id="WP_066051569.1">
    <property type="nucleotide sequence ID" value="NZ_CP014223.1"/>
</dbReference>
<dbReference type="GO" id="GO:0008270">
    <property type="term" value="F:zinc ion binding"/>
    <property type="evidence" value="ECO:0007669"/>
    <property type="project" value="UniProtKB-UniRule"/>
</dbReference>
<evidence type="ECO:0000256" key="1">
    <source>
        <dbReference type="ARBA" id="ARBA00022833"/>
    </source>
</evidence>
<comment type="caution">
    <text evidence="3">Lacks conserved residue(s) required for the propagation of feature annotation.</text>
</comment>
<dbReference type="InterPro" id="IPR004722">
    <property type="entry name" value="DHOase"/>
</dbReference>
<dbReference type="InterPro" id="IPR011059">
    <property type="entry name" value="Metal-dep_hydrolase_composite"/>
</dbReference>
<feature type="binding site" evidence="3">
    <location>
        <position position="278"/>
    </location>
    <ligand>
        <name>substrate</name>
    </ligand>
</feature>
<gene>
    <name evidence="3" type="primary">pyrC</name>
    <name evidence="6" type="synonym">pyrC_1</name>
    <name evidence="6" type="ORF">CPRO_22010</name>
    <name evidence="7" type="ORF">SAMN02745151_01976</name>
</gene>
<reference evidence="9" key="3">
    <citation type="submission" date="2016-11" db="EMBL/GenBank/DDBJ databases">
        <authorList>
            <person name="Jaros S."/>
            <person name="Januszkiewicz K."/>
            <person name="Wedrychowicz H."/>
        </authorList>
    </citation>
    <scope>NUCLEOTIDE SEQUENCE [LARGE SCALE GENOMIC DNA]</scope>
    <source>
        <strain evidence="9">DSM 1682</strain>
    </source>
</reference>
<accession>A0A110A7A1</accession>
<comment type="pathway">
    <text evidence="3">Pyrimidine metabolism; UMP biosynthesis via de novo pathway; (S)-dihydroorotate from bicarbonate: step 3/3.</text>
</comment>
<keyword evidence="2 3" id="KW-0665">Pyrimidine biosynthesis</keyword>
<dbReference type="Proteomes" id="UP000184204">
    <property type="component" value="Unassembled WGS sequence"/>
</dbReference>
<dbReference type="SUPFAM" id="SSF51338">
    <property type="entry name" value="Composite domain of metallo-dependent hydrolases"/>
    <property type="match status" value="1"/>
</dbReference>
<dbReference type="InterPro" id="IPR024403">
    <property type="entry name" value="DHOase_cat"/>
</dbReference>
<keyword evidence="3" id="KW-0479">Metal-binding</keyword>
<dbReference type="Pfam" id="PF12890">
    <property type="entry name" value="DHOase"/>
    <property type="match status" value="1"/>
</dbReference>
<dbReference type="CDD" id="cd01317">
    <property type="entry name" value="DHOase_IIa"/>
    <property type="match status" value="1"/>
</dbReference>
<feature type="binding site" evidence="3">
    <location>
        <position position="94"/>
    </location>
    <ligand>
        <name>substrate</name>
    </ligand>
</feature>